<comment type="caution">
    <text evidence="1">The sequence shown here is derived from an EMBL/GenBank/DDBJ whole genome shotgun (WGS) entry which is preliminary data.</text>
</comment>
<gene>
    <name evidence="1" type="ORF">KQX54_012561</name>
</gene>
<accession>A0AAV7IU93</accession>
<dbReference type="Proteomes" id="UP000826195">
    <property type="component" value="Unassembled WGS sequence"/>
</dbReference>
<sequence>MYLLLRNYLVSKDRSGQGLVSLGTVQSHSNKFASFISRTRMGESQERPCLQSTRTSISFFYLFLLHAHSLSYILHKCQLTRTRGIIHRSTFMVHGSQKDTASEILLRLCPLTLNFLLRSATYRTHVIGSVGERASTGEETVNVAQAV</sequence>
<keyword evidence="2" id="KW-1185">Reference proteome</keyword>
<protein>
    <submittedName>
        <fullName evidence="1">Uncharacterized protein</fullName>
    </submittedName>
</protein>
<evidence type="ECO:0000313" key="1">
    <source>
        <dbReference type="EMBL" id="KAH0557886.1"/>
    </source>
</evidence>
<name>A0AAV7IU93_COTGL</name>
<dbReference type="EMBL" id="JAHXZJ010000747">
    <property type="protein sequence ID" value="KAH0557886.1"/>
    <property type="molecule type" value="Genomic_DNA"/>
</dbReference>
<reference evidence="1 2" key="1">
    <citation type="journal article" date="2021" name="J. Hered.">
        <title>A chromosome-level genome assembly of the parasitoid wasp, Cotesia glomerata (Hymenoptera: Braconidae).</title>
        <authorList>
            <person name="Pinto B.J."/>
            <person name="Weis J.J."/>
            <person name="Gamble T."/>
            <person name="Ode P.J."/>
            <person name="Paul R."/>
            <person name="Zaspel J.M."/>
        </authorList>
    </citation>
    <scope>NUCLEOTIDE SEQUENCE [LARGE SCALE GENOMIC DNA]</scope>
    <source>
        <strain evidence="1">CgM1</strain>
    </source>
</reference>
<proteinExistence type="predicted"/>
<organism evidence="1 2">
    <name type="scientific">Cotesia glomerata</name>
    <name type="common">Lepidopteran parasitic wasp</name>
    <name type="synonym">Apanteles glomeratus</name>
    <dbReference type="NCBI Taxonomy" id="32391"/>
    <lineage>
        <taxon>Eukaryota</taxon>
        <taxon>Metazoa</taxon>
        <taxon>Ecdysozoa</taxon>
        <taxon>Arthropoda</taxon>
        <taxon>Hexapoda</taxon>
        <taxon>Insecta</taxon>
        <taxon>Pterygota</taxon>
        <taxon>Neoptera</taxon>
        <taxon>Endopterygota</taxon>
        <taxon>Hymenoptera</taxon>
        <taxon>Apocrita</taxon>
        <taxon>Ichneumonoidea</taxon>
        <taxon>Braconidae</taxon>
        <taxon>Microgastrinae</taxon>
        <taxon>Cotesia</taxon>
    </lineage>
</organism>
<evidence type="ECO:0000313" key="2">
    <source>
        <dbReference type="Proteomes" id="UP000826195"/>
    </source>
</evidence>
<dbReference type="AlphaFoldDB" id="A0AAV7IU93"/>